<comment type="caution">
    <text evidence="1">The sequence shown here is derived from an EMBL/GenBank/DDBJ whole genome shotgun (WGS) entry which is preliminary data.</text>
</comment>
<keyword evidence="2" id="KW-1185">Reference proteome</keyword>
<sequence>MEQKNTIEVFGTINKRETVFTIDDKVEPGTLVFESLEPFPGYYHETPFDTKPIYMYIALQEHYPLESIIRATQEVEKVFDEKFDAGKGFLTMYDKTYYVLRVRHLNRYDLIGTLQRAYEDNGIHFLNKQKKNLKEKANIKVVKFFTLEEIDDGIYLDRKERFHAYIELPVHCGWEAFDALSNRVKYNWQESKFDAAVGAFYHDGRLHEFVRIYSNKLSLPYLQQLKKLYLEKMK</sequence>
<dbReference type="EMBL" id="LGIA01000149">
    <property type="protein sequence ID" value="KOH45059.1"/>
    <property type="molecule type" value="Genomic_DNA"/>
</dbReference>
<dbReference type="RefSeq" id="WP_053183150.1">
    <property type="nucleotide sequence ID" value="NZ_LGIA01000149.1"/>
</dbReference>
<proteinExistence type="predicted"/>
<evidence type="ECO:0000313" key="1">
    <source>
        <dbReference type="EMBL" id="KOH45059.1"/>
    </source>
</evidence>
<dbReference type="AlphaFoldDB" id="A0A0L8V9E1"/>
<protein>
    <submittedName>
        <fullName evidence="1">Uncharacterized protein</fullName>
    </submittedName>
</protein>
<dbReference type="OrthoDB" id="1117347at2"/>
<organism evidence="1 2">
    <name type="scientific">Sunxiuqinia dokdonensis</name>
    <dbReference type="NCBI Taxonomy" id="1409788"/>
    <lineage>
        <taxon>Bacteria</taxon>
        <taxon>Pseudomonadati</taxon>
        <taxon>Bacteroidota</taxon>
        <taxon>Bacteroidia</taxon>
        <taxon>Marinilabiliales</taxon>
        <taxon>Prolixibacteraceae</taxon>
        <taxon>Sunxiuqinia</taxon>
    </lineage>
</organism>
<gene>
    <name evidence="1" type="ORF">NC99_21840</name>
</gene>
<accession>A0A0L8V9E1</accession>
<dbReference type="Proteomes" id="UP000036958">
    <property type="component" value="Unassembled WGS sequence"/>
</dbReference>
<reference evidence="2" key="1">
    <citation type="submission" date="2015-07" db="EMBL/GenBank/DDBJ databases">
        <title>Genome sequencing of Sunxiuqinia dokdonensis strain SK.</title>
        <authorList>
            <person name="Ahn S."/>
            <person name="Kim B.-C."/>
        </authorList>
    </citation>
    <scope>NUCLEOTIDE SEQUENCE [LARGE SCALE GENOMIC DNA]</scope>
    <source>
        <strain evidence="2">SK</strain>
    </source>
</reference>
<evidence type="ECO:0000313" key="2">
    <source>
        <dbReference type="Proteomes" id="UP000036958"/>
    </source>
</evidence>
<name>A0A0L8V9E1_9BACT</name>
<dbReference type="STRING" id="1409788.NC99_21840"/>